<protein>
    <submittedName>
        <fullName evidence="1">Uncharacterized protein</fullName>
    </submittedName>
</protein>
<dbReference type="EMBL" id="SWLB01000011">
    <property type="protein sequence ID" value="KAF3333086.1"/>
    <property type="molecule type" value="Genomic_DNA"/>
</dbReference>
<proteinExistence type="predicted"/>
<organism evidence="1 2">
    <name type="scientific">Carex littledalei</name>
    <dbReference type="NCBI Taxonomy" id="544730"/>
    <lineage>
        <taxon>Eukaryota</taxon>
        <taxon>Viridiplantae</taxon>
        <taxon>Streptophyta</taxon>
        <taxon>Embryophyta</taxon>
        <taxon>Tracheophyta</taxon>
        <taxon>Spermatophyta</taxon>
        <taxon>Magnoliopsida</taxon>
        <taxon>Liliopsida</taxon>
        <taxon>Poales</taxon>
        <taxon>Cyperaceae</taxon>
        <taxon>Cyperoideae</taxon>
        <taxon>Cariceae</taxon>
        <taxon>Carex</taxon>
        <taxon>Carex subgen. Euthyceras</taxon>
    </lineage>
</organism>
<dbReference type="AlphaFoldDB" id="A0A833VBX8"/>
<dbReference type="PANTHER" id="PTHR21529">
    <property type="entry name" value="MAMMARY TURMOR VIRUS RECEPTOR HOMOLOG 1, 2 MTVR1, 2"/>
    <property type="match status" value="1"/>
</dbReference>
<name>A0A833VBX8_9POAL</name>
<dbReference type="InterPro" id="IPR039904">
    <property type="entry name" value="TRANK1"/>
</dbReference>
<evidence type="ECO:0000313" key="2">
    <source>
        <dbReference type="Proteomes" id="UP000623129"/>
    </source>
</evidence>
<gene>
    <name evidence="1" type="ORF">FCM35_KLT02663</name>
</gene>
<comment type="caution">
    <text evidence="1">The sequence shown here is derived from an EMBL/GenBank/DDBJ whole genome shotgun (WGS) entry which is preliminary data.</text>
</comment>
<dbReference type="Proteomes" id="UP000623129">
    <property type="component" value="Unassembled WGS sequence"/>
</dbReference>
<dbReference type="PANTHER" id="PTHR21529:SF4">
    <property type="entry name" value="TPR AND ANKYRIN REPEAT-CONTAINING PROTEIN 1"/>
    <property type="match status" value="1"/>
</dbReference>
<keyword evidence="2" id="KW-1185">Reference proteome</keyword>
<reference evidence="1" key="1">
    <citation type="submission" date="2020-01" db="EMBL/GenBank/DDBJ databases">
        <title>Genome sequence of Kobresia littledalei, the first chromosome-level genome in the family Cyperaceae.</title>
        <authorList>
            <person name="Qu G."/>
        </authorList>
    </citation>
    <scope>NUCLEOTIDE SEQUENCE</scope>
    <source>
        <strain evidence="1">C.B.Clarke</strain>
        <tissue evidence="1">Leaf</tissue>
    </source>
</reference>
<sequence length="676" mass="77475">MVEMEAGNLKEALGLAQKKQDVLLEALVWEKLGSFESATRLIMLHVITESLWSSGSKGWPPKSFPDSEDLFTLVKFLAKKVSDCFYTSICSELYLLNEKPKTFSELRNLLNEAVKSQNIRLKFLSLRALIHHLTRKHSEFMFELESVLDLEKRLHEAVDNDKISLDTLFAIWGRWRKMVTKVSTALDEELCRDYLGVRIKTGLGEDNSDVYHVLNSNASWIKTCVRASLQDDNTSQYLVNSHKYISCAKSYWNLELFRTGKGVVEKLESLVLSSRRQPPCPVTKARFTLSMYGITEFIKQLKCDRNTDKMVKFLYSAEGLFLDFWDMFFPLDLKGRATQLVTIDDFPVVTELVYETLDQILSNTKCKLTYGKLGRIFMFLFLATKFPVNWLSRISERVDKPEWWDLFASLKTNFDCGSERKSFVMKLHSALQATYKVDWKHEPDYMSPHCFLFLLELLMFSASSCLGTVGYMITTRSTLSQIVQLRGCESLWNSPLEMVLDDGTRNWVQSLFEFILHTVRQFLRIKSEIQEWLSQCYLPTELIHPTILRLATIFNLAYVNKTLLGNGEVSCDLCQELSIELEESIRLVVFADAFASVGDPLVVISAKNYGSQIPPSNSIFFCRDELRNRDHVMSVLFPKVSSIAASMSKESFADVPSTCVTNEGTQDLHEGSMTRK</sequence>
<accession>A0A833VBX8</accession>
<evidence type="ECO:0000313" key="1">
    <source>
        <dbReference type="EMBL" id="KAF3333086.1"/>
    </source>
</evidence>
<dbReference type="OrthoDB" id="3156807at2759"/>